<dbReference type="GO" id="GO:0046279">
    <property type="term" value="P:3,4-dihydroxybenzoate biosynthetic process"/>
    <property type="evidence" value="ECO:0007669"/>
    <property type="project" value="TreeGrafter"/>
</dbReference>
<reference evidence="6 7" key="1">
    <citation type="submission" date="2016-01" db="EMBL/GenBank/DDBJ databases">
        <title>Draft Genome Sequences of Seven Thermophilic Sporeformers Isolated from Foods.</title>
        <authorList>
            <person name="Berendsen E.M."/>
            <person name="Wells-Bennik M.H."/>
            <person name="Krawcyk A.O."/>
            <person name="De Jong A."/>
            <person name="Holsappel S."/>
            <person name="Eijlander R.T."/>
            <person name="Kuipers O.P."/>
        </authorList>
    </citation>
    <scope>NUCLEOTIDE SEQUENCE [LARGE SCALE GENOMIC DNA]</scope>
    <source>
        <strain evidence="6 7">B4119</strain>
    </source>
</reference>
<dbReference type="PANTHER" id="PTHR43699">
    <property type="entry name" value="3-DEHYDROQUINATE DEHYDRATASE"/>
    <property type="match status" value="1"/>
</dbReference>
<dbReference type="GO" id="GO:0008652">
    <property type="term" value="P:amino acid biosynthetic process"/>
    <property type="evidence" value="ECO:0007669"/>
    <property type="project" value="UniProtKB-KW"/>
</dbReference>
<dbReference type="EC" id="4.2.1.10" evidence="5"/>
<evidence type="ECO:0000256" key="1">
    <source>
        <dbReference type="ARBA" id="ARBA00001864"/>
    </source>
</evidence>
<evidence type="ECO:0000256" key="5">
    <source>
        <dbReference type="HAMAP-Rule" id="MF_00214"/>
    </source>
</evidence>
<feature type="active site" description="Proton donor/acceptor" evidence="5">
    <location>
        <position position="148"/>
    </location>
</feature>
<dbReference type="EMBL" id="LQYS01000085">
    <property type="protein sequence ID" value="KYD10723.1"/>
    <property type="molecule type" value="Genomic_DNA"/>
</dbReference>
<comment type="subunit">
    <text evidence="5">Homodimer.</text>
</comment>
<evidence type="ECO:0000256" key="4">
    <source>
        <dbReference type="ARBA" id="ARBA00023270"/>
    </source>
</evidence>
<dbReference type="PATRIC" id="fig|81408.3.peg.196"/>
<evidence type="ECO:0000313" key="7">
    <source>
        <dbReference type="Proteomes" id="UP000075455"/>
    </source>
</evidence>
<dbReference type="InterPro" id="IPR050146">
    <property type="entry name" value="Type-I_3-dehydroquinase"/>
</dbReference>
<keyword evidence="3 5" id="KW-0456">Lyase</keyword>
<dbReference type="GO" id="GO:0009073">
    <property type="term" value="P:aromatic amino acid family biosynthetic process"/>
    <property type="evidence" value="ECO:0007669"/>
    <property type="project" value="UniProtKB-KW"/>
</dbReference>
<dbReference type="GO" id="GO:0009423">
    <property type="term" value="P:chorismate biosynthetic process"/>
    <property type="evidence" value="ECO:0007669"/>
    <property type="project" value="UniProtKB-UniRule"/>
</dbReference>
<dbReference type="eggNOG" id="COG0710">
    <property type="taxonomic scope" value="Bacteria"/>
</dbReference>
<evidence type="ECO:0000256" key="2">
    <source>
        <dbReference type="ARBA" id="ARBA00023141"/>
    </source>
</evidence>
<comment type="catalytic activity">
    <reaction evidence="1 5">
        <text>3-dehydroquinate = 3-dehydroshikimate + H2O</text>
        <dbReference type="Rhea" id="RHEA:21096"/>
        <dbReference type="ChEBI" id="CHEBI:15377"/>
        <dbReference type="ChEBI" id="CHEBI:16630"/>
        <dbReference type="ChEBI" id="CHEBI:32364"/>
        <dbReference type="EC" id="4.2.1.10"/>
    </reaction>
</comment>
<dbReference type="Proteomes" id="UP000075455">
    <property type="component" value="Unassembled WGS sequence"/>
</dbReference>
<feature type="binding site" evidence="5">
    <location>
        <position position="87"/>
    </location>
    <ligand>
        <name>3-dehydroquinate</name>
        <dbReference type="ChEBI" id="CHEBI:32364"/>
    </ligand>
</feature>
<comment type="function">
    <text evidence="5">Involved in the third step of the chorismate pathway, which leads to the biosynthesis of aromatic amino acids. Catalyzes the cis-dehydration of 3-dehydroquinate (DHQ) and introduces the first double bond of the aromatic ring to yield 3-dehydroshikimate.</text>
</comment>
<dbReference type="AlphaFoldDB" id="A0A150LED9"/>
<dbReference type="STRING" id="81408.B4119_2434"/>
<feature type="binding site" evidence="5">
    <location>
        <position position="240"/>
    </location>
    <ligand>
        <name>3-dehydroquinate</name>
        <dbReference type="ChEBI" id="CHEBI:32364"/>
    </ligand>
</feature>
<name>A0A150LED9_9BACL</name>
<proteinExistence type="inferred from homology"/>
<dbReference type="Gene3D" id="3.20.20.70">
    <property type="entry name" value="Aldolase class I"/>
    <property type="match status" value="1"/>
</dbReference>
<dbReference type="InterPro" id="IPR013785">
    <property type="entry name" value="Aldolase_TIM"/>
</dbReference>
<sequence>MMNISQKIVSVRGKQIGGEQPCICTPVVGASMEQILLETEEICRKGPDIIEWRADFFKDICDTQKVLETALAIRKIAGEIPILFTVRSEKEGGNPIPLTETEKIQLLIEVCKSQVVDMIDYELLYEKELVSLRQVSKEYGIRMIMSYHNFSFTPQKEEIVQKMLKAESYGADIAKVAVMPTSPQDLLVLFHATQEARSQLSIPLITMSMGGLGVITRLAGWMFGSAVTFAVGQNSSAPGQIPIEDLKDAIGIVQKYMLSS</sequence>
<gene>
    <name evidence="5" type="primary">aroD</name>
    <name evidence="6" type="ORF">B4119_2434</name>
</gene>
<dbReference type="SUPFAM" id="SSF51569">
    <property type="entry name" value="Aldolase"/>
    <property type="match status" value="1"/>
</dbReference>
<keyword evidence="4 5" id="KW-0704">Schiff base</keyword>
<dbReference type="InterPro" id="IPR001381">
    <property type="entry name" value="DHquinase_I"/>
</dbReference>
<evidence type="ECO:0000313" key="6">
    <source>
        <dbReference type="EMBL" id="KYD10723.1"/>
    </source>
</evidence>
<accession>A0A150LED9</accession>
<dbReference type="FunFam" id="3.20.20.70:FF:000047">
    <property type="entry name" value="3-dehydroquinate dehydratase"/>
    <property type="match status" value="1"/>
</dbReference>
<dbReference type="HAMAP" id="MF_00214">
    <property type="entry name" value="AroD"/>
    <property type="match status" value="1"/>
</dbReference>
<dbReference type="CDD" id="cd00502">
    <property type="entry name" value="DHQase_I"/>
    <property type="match status" value="1"/>
</dbReference>
<feature type="active site" description="Schiff-base intermediate with substrate" evidence="5">
    <location>
        <position position="175"/>
    </location>
</feature>
<dbReference type="PANTHER" id="PTHR43699:SF1">
    <property type="entry name" value="3-DEHYDROQUINATE DEHYDRATASE"/>
    <property type="match status" value="1"/>
</dbReference>
<comment type="caution">
    <text evidence="6">The sequence shown here is derived from an EMBL/GenBank/DDBJ whole genome shotgun (WGS) entry which is preliminary data.</text>
</comment>
<feature type="binding site" evidence="5">
    <location>
        <position position="236"/>
    </location>
    <ligand>
        <name>3-dehydroquinate</name>
        <dbReference type="ChEBI" id="CHEBI:32364"/>
    </ligand>
</feature>
<comment type="similarity">
    <text evidence="5">Belongs to the type-I 3-dehydroquinase family.</text>
</comment>
<keyword evidence="2 5" id="KW-0057">Aromatic amino acid biosynthesis</keyword>
<comment type="caution">
    <text evidence="5">Lacks conserved residue(s) required for the propagation of feature annotation.</text>
</comment>
<protein>
    <recommendedName>
        <fullName evidence="5">3-dehydroquinate dehydratase</fullName>
        <shortName evidence="5">3-dehydroquinase</shortName>
        <ecNumber evidence="5">4.2.1.10</ecNumber>
    </recommendedName>
    <alternativeName>
        <fullName evidence="5">Type I DHQase</fullName>
    </alternativeName>
    <alternativeName>
        <fullName evidence="5">Type I dehydroquinase</fullName>
        <shortName evidence="5">DHQ1</shortName>
    </alternativeName>
</protein>
<dbReference type="NCBIfam" id="TIGR01093">
    <property type="entry name" value="aroD"/>
    <property type="match status" value="1"/>
</dbReference>
<keyword evidence="5" id="KW-0028">Amino-acid biosynthesis</keyword>
<dbReference type="UniPathway" id="UPA00053">
    <property type="reaction ID" value="UER00086"/>
</dbReference>
<feature type="binding site" evidence="5">
    <location>
        <begin position="51"/>
        <end position="53"/>
    </location>
    <ligand>
        <name>3-dehydroquinate</name>
        <dbReference type="ChEBI" id="CHEBI:32364"/>
    </ligand>
</feature>
<feature type="binding site" evidence="5">
    <location>
        <position position="217"/>
    </location>
    <ligand>
        <name>3-dehydroquinate</name>
        <dbReference type="ChEBI" id="CHEBI:32364"/>
    </ligand>
</feature>
<comment type="pathway">
    <text evidence="5">Metabolic intermediate biosynthesis; chorismate biosynthesis; chorismate from D-erythrose 4-phosphate and phosphoenolpyruvate: step 3/7.</text>
</comment>
<dbReference type="Pfam" id="PF01487">
    <property type="entry name" value="DHquinase_I"/>
    <property type="match status" value="1"/>
</dbReference>
<dbReference type="GO" id="GO:0003855">
    <property type="term" value="F:3-dehydroquinate dehydratase activity"/>
    <property type="evidence" value="ECO:0007669"/>
    <property type="project" value="UniProtKB-UniRule"/>
</dbReference>
<evidence type="ECO:0000256" key="3">
    <source>
        <dbReference type="ARBA" id="ARBA00023239"/>
    </source>
</evidence>
<organism evidence="6 7">
    <name type="scientific">Saccharococcus caldoxylosilyticus</name>
    <dbReference type="NCBI Taxonomy" id="81408"/>
    <lineage>
        <taxon>Bacteria</taxon>
        <taxon>Bacillati</taxon>
        <taxon>Bacillota</taxon>
        <taxon>Bacilli</taxon>
        <taxon>Bacillales</taxon>
        <taxon>Anoxybacillaceae</taxon>
        <taxon>Saccharococcus</taxon>
    </lineage>
</organism>